<evidence type="ECO:0000256" key="1">
    <source>
        <dbReference type="SAM" id="MobiDB-lite"/>
    </source>
</evidence>
<protein>
    <submittedName>
        <fullName evidence="2">Uncharacterized protein</fullName>
    </submittedName>
</protein>
<feature type="compositionally biased region" description="Basic and acidic residues" evidence="1">
    <location>
        <begin position="31"/>
        <end position="49"/>
    </location>
</feature>
<sequence length="115" mass="13418">MRAQKEQEEAKNKEIEAEEKRDEANNQVIAARDENQERESGDQEMREGETSQEGEAMIPELERIFEHSEAQHRCLVRLVRMVQEGRRGVELSDLLRNLQLESNCLTSELEVLTHQ</sequence>
<dbReference type="EMBL" id="KI393866">
    <property type="protein sequence ID" value="ERN06946.1"/>
    <property type="molecule type" value="Genomic_DNA"/>
</dbReference>
<dbReference type="Gramene" id="ERN06946">
    <property type="protein sequence ID" value="ERN06946"/>
    <property type="gene ID" value="AMTR_s00005p00264920"/>
</dbReference>
<gene>
    <name evidence="2" type="ORF">AMTR_s00005p00264920</name>
</gene>
<keyword evidence="3" id="KW-1185">Reference proteome</keyword>
<dbReference type="Proteomes" id="UP000017836">
    <property type="component" value="Unassembled WGS sequence"/>
</dbReference>
<proteinExistence type="predicted"/>
<feature type="compositionally biased region" description="Basic and acidic residues" evidence="1">
    <location>
        <begin position="1"/>
        <end position="24"/>
    </location>
</feature>
<reference evidence="3" key="1">
    <citation type="journal article" date="2013" name="Science">
        <title>The Amborella genome and the evolution of flowering plants.</title>
        <authorList>
            <consortium name="Amborella Genome Project"/>
        </authorList>
    </citation>
    <scope>NUCLEOTIDE SEQUENCE [LARGE SCALE GENOMIC DNA]</scope>
</reference>
<feature type="region of interest" description="Disordered" evidence="1">
    <location>
        <begin position="1"/>
        <end position="54"/>
    </location>
</feature>
<name>W1PH34_AMBTC</name>
<evidence type="ECO:0000313" key="3">
    <source>
        <dbReference type="Proteomes" id="UP000017836"/>
    </source>
</evidence>
<dbReference type="AlphaFoldDB" id="W1PH34"/>
<dbReference type="HOGENOM" id="CLU_2112133_0_0_1"/>
<accession>W1PH34</accession>
<evidence type="ECO:0000313" key="2">
    <source>
        <dbReference type="EMBL" id="ERN06946.1"/>
    </source>
</evidence>
<organism evidence="2 3">
    <name type="scientific">Amborella trichopoda</name>
    <dbReference type="NCBI Taxonomy" id="13333"/>
    <lineage>
        <taxon>Eukaryota</taxon>
        <taxon>Viridiplantae</taxon>
        <taxon>Streptophyta</taxon>
        <taxon>Embryophyta</taxon>
        <taxon>Tracheophyta</taxon>
        <taxon>Spermatophyta</taxon>
        <taxon>Magnoliopsida</taxon>
        <taxon>Amborellales</taxon>
        <taxon>Amborellaceae</taxon>
        <taxon>Amborella</taxon>
    </lineage>
</organism>